<evidence type="ECO:0000256" key="11">
    <source>
        <dbReference type="ARBA" id="ARBA00023180"/>
    </source>
</evidence>
<keyword evidence="5 15" id="KW-0732">Signal</keyword>
<dbReference type="Gene3D" id="2.60.40.60">
    <property type="entry name" value="Cadherins"/>
    <property type="match status" value="6"/>
</dbReference>
<dbReference type="FunFam" id="2.60.40.60:FF:000007">
    <property type="entry name" value="Protocadherin alpha 2"/>
    <property type="match status" value="1"/>
</dbReference>
<dbReference type="Pfam" id="PF15974">
    <property type="entry name" value="Cadherin_tail"/>
    <property type="match status" value="1"/>
</dbReference>
<feature type="compositionally biased region" description="Basic and acidic residues" evidence="13">
    <location>
        <begin position="907"/>
        <end position="923"/>
    </location>
</feature>
<evidence type="ECO:0000256" key="14">
    <source>
        <dbReference type="SAM" id="Phobius"/>
    </source>
</evidence>
<evidence type="ECO:0000256" key="2">
    <source>
        <dbReference type="ARBA" id="ARBA00004251"/>
    </source>
</evidence>
<keyword evidence="6" id="KW-0677">Repeat</keyword>
<dbReference type="FunFam" id="2.60.40.60:FF:000006">
    <property type="entry name" value="Protocadherin alpha 2"/>
    <property type="match status" value="1"/>
</dbReference>
<dbReference type="Pfam" id="PF08266">
    <property type="entry name" value="Cadherin_2"/>
    <property type="match status" value="1"/>
</dbReference>
<dbReference type="FunFam" id="2.60.40.60:FF:000004">
    <property type="entry name" value="Protocadherin 1 gamma 2"/>
    <property type="match status" value="1"/>
</dbReference>
<dbReference type="InterPro" id="IPR015919">
    <property type="entry name" value="Cadherin-like_sf"/>
</dbReference>
<dbReference type="FunFam" id="2.60.40.60:FF:000129">
    <property type="entry name" value="protocadherin alpha-C2 isoform X1"/>
    <property type="match status" value="1"/>
</dbReference>
<keyword evidence="8" id="KW-0130">Cell adhesion</keyword>
<dbReference type="GO" id="GO:0007156">
    <property type="term" value="P:homophilic cell adhesion via plasma membrane adhesion molecules"/>
    <property type="evidence" value="ECO:0007669"/>
    <property type="project" value="InterPro"/>
</dbReference>
<accession>A0A6P7J5G9</accession>
<dbReference type="PROSITE" id="PS00232">
    <property type="entry name" value="CADHERIN_1"/>
    <property type="match status" value="3"/>
</dbReference>
<evidence type="ECO:0000256" key="1">
    <source>
        <dbReference type="ARBA" id="ARBA00003436"/>
    </source>
</evidence>
<evidence type="ECO:0000313" key="17">
    <source>
        <dbReference type="Proteomes" id="UP000515145"/>
    </source>
</evidence>
<dbReference type="SMART" id="SM00112">
    <property type="entry name" value="CA"/>
    <property type="match status" value="6"/>
</dbReference>
<feature type="domain" description="Cadherin" evidence="16">
    <location>
        <begin position="453"/>
        <end position="562"/>
    </location>
</feature>
<evidence type="ECO:0000256" key="9">
    <source>
        <dbReference type="ARBA" id="ARBA00022989"/>
    </source>
</evidence>
<evidence type="ECO:0000256" key="7">
    <source>
        <dbReference type="ARBA" id="ARBA00022837"/>
    </source>
</evidence>
<feature type="domain" description="Cadherin" evidence="16">
    <location>
        <begin position="132"/>
        <end position="239"/>
    </location>
</feature>
<keyword evidence="3" id="KW-1003">Cell membrane</keyword>
<dbReference type="AlphaFoldDB" id="A0A6P7J5G9"/>
<dbReference type="InterPro" id="IPR013164">
    <property type="entry name" value="Cadherin_N"/>
</dbReference>
<dbReference type="Pfam" id="PF16492">
    <property type="entry name" value="Cadherin_C_2"/>
    <property type="match status" value="1"/>
</dbReference>
<dbReference type="PANTHER" id="PTHR24028:SF287">
    <property type="entry name" value="CADHERIN-RELATED NEURONAL RECEPTOR VARIABLE 1-RELATED"/>
    <property type="match status" value="1"/>
</dbReference>
<feature type="domain" description="Cadherin" evidence="16">
    <location>
        <begin position="240"/>
        <end position="347"/>
    </location>
</feature>
<organism evidence="17 18">
    <name type="scientific">Parambassis ranga</name>
    <name type="common">Indian glassy fish</name>
    <dbReference type="NCBI Taxonomy" id="210632"/>
    <lineage>
        <taxon>Eukaryota</taxon>
        <taxon>Metazoa</taxon>
        <taxon>Chordata</taxon>
        <taxon>Craniata</taxon>
        <taxon>Vertebrata</taxon>
        <taxon>Euteleostomi</taxon>
        <taxon>Actinopterygii</taxon>
        <taxon>Neopterygii</taxon>
        <taxon>Teleostei</taxon>
        <taxon>Neoteleostei</taxon>
        <taxon>Acanthomorphata</taxon>
        <taxon>Ovalentaria</taxon>
        <taxon>Ambassidae</taxon>
        <taxon>Parambassis</taxon>
    </lineage>
</organism>
<dbReference type="PANTHER" id="PTHR24028">
    <property type="entry name" value="CADHERIN-87A"/>
    <property type="match status" value="1"/>
</dbReference>
<dbReference type="RefSeq" id="XP_028271939.1">
    <property type="nucleotide sequence ID" value="XM_028416138.1"/>
</dbReference>
<dbReference type="PROSITE" id="PS50268">
    <property type="entry name" value="CADHERIN_2"/>
    <property type="match status" value="6"/>
</dbReference>
<dbReference type="Pfam" id="PF00028">
    <property type="entry name" value="Cadherin"/>
    <property type="match status" value="5"/>
</dbReference>
<evidence type="ECO:0000256" key="3">
    <source>
        <dbReference type="ARBA" id="ARBA00022475"/>
    </source>
</evidence>
<feature type="region of interest" description="Disordered" evidence="13">
    <location>
        <begin position="901"/>
        <end position="945"/>
    </location>
</feature>
<dbReference type="PRINTS" id="PR00205">
    <property type="entry name" value="CADHERIN"/>
</dbReference>
<gene>
    <name evidence="18" type="primary">LOC114442519</name>
</gene>
<dbReference type="FunFam" id="2.60.40.60:FF:000002">
    <property type="entry name" value="Protocadherin alpha 2"/>
    <property type="match status" value="1"/>
</dbReference>
<feature type="domain" description="Cadherin" evidence="16">
    <location>
        <begin position="26"/>
        <end position="131"/>
    </location>
</feature>
<feature type="transmembrane region" description="Helical" evidence="14">
    <location>
        <begin position="689"/>
        <end position="712"/>
    </location>
</feature>
<keyword evidence="9 14" id="KW-1133">Transmembrane helix</keyword>
<evidence type="ECO:0000256" key="15">
    <source>
        <dbReference type="SAM" id="SignalP"/>
    </source>
</evidence>
<evidence type="ECO:0000256" key="12">
    <source>
        <dbReference type="PROSITE-ProRule" id="PRU00043"/>
    </source>
</evidence>
<feature type="compositionally biased region" description="Basic and acidic residues" evidence="13">
    <location>
        <begin position="934"/>
        <end position="945"/>
    </location>
</feature>
<dbReference type="InterPro" id="IPR031904">
    <property type="entry name" value="Cadherin_CBD"/>
</dbReference>
<dbReference type="InterPro" id="IPR032455">
    <property type="entry name" value="Cadherin_C"/>
</dbReference>
<keyword evidence="11" id="KW-0325">Glycoprotein</keyword>
<keyword evidence="7 12" id="KW-0106">Calcium</keyword>
<name>A0A6P7J5G9_9TELE</name>
<feature type="domain" description="Cadherin" evidence="16">
    <location>
        <begin position="348"/>
        <end position="452"/>
    </location>
</feature>
<evidence type="ECO:0000313" key="18">
    <source>
        <dbReference type="RefSeq" id="XP_028271939.1"/>
    </source>
</evidence>
<dbReference type="InterPro" id="IPR002126">
    <property type="entry name" value="Cadherin-like_dom"/>
</dbReference>
<sequence length="945" mass="103679">MHLPNTRRAIVTYLVLVLLECYQEAGTVQLSYSVSEEVNPGTNVGNIAKDLNLSVQDLESRLFQTVASKRKYFEVNLKTGFLYVNERIDREELCTDEPKCTVSVEAVINNPLKLYRVEVEIRDVNDHPPSFNTKSQILDIAENTLAGFRFALSEASDADVGKNGVSAYKLSPNEYFSLATHKRGDSVSPELVLQKTLDREKMPNIELLLTAVDGGSPPKSGTSEIKINVLDNNDNAPLFSNSLYKIKTFENIRIGTAIFTLNATDADEGTNSEIVYSLRSKDQDHILDIFKIDPDRGIISVKENIDYEERKAYEIRAEARDKGQPPMSAHTKVLVEVIDLNDNAPEITVTSLLNRVNEDAHVGTAIALVSVLDRDSGKNGEVKCEILNTVPFKLETNYKNYYSLVVDGQLDREVTAMYNVTISATDEGTPPLSNTSVITVYLSDVNDNAPYFPDSLTNVYVNENHKVGTVIKTVTAADADINNNGQVSYSLVDINSKSLPLSTMIRINSETGDIISLQSFNYEELKTFQFKVQATDSGVPPLSSNVTINVFILDENDNSPTILAPYSEHGSVNSESIPYSAEAGYFVAKIRAVDADSGYNALLSYHLSEPKGNNLFRIGTSTGEIRTKRRMSDNDLKTHPLVVLVSDNGGPSLSATVSIEVVVVENSADIQTQFRHVPVKEDSFSDLNLYLLIAIVSVSVIFLLSLISLIAVRCHRTDSTFSRYSAPMITTHPDGSWSYSKSTQQYDVCFSSDTLKSDVVVFPAPFPPVDAELISINGGDTFTRTQTLPNKEKPKAPNSDWRYSASLRAGGVMQSSVHMEESSVMQGAQGVLVQNWPTASSAADGEGGEVSPPMGAGVDSNSWHFRYGPGGPGAPPQHLKPGEVPPEAFIIPGSPAIISIRQNQGGEDDKSDFITFGKKEEAKKKKKKKKEKKDKKDKGKDDGDE</sequence>
<evidence type="ECO:0000256" key="4">
    <source>
        <dbReference type="ARBA" id="ARBA00022692"/>
    </source>
</evidence>
<evidence type="ECO:0000256" key="13">
    <source>
        <dbReference type="SAM" id="MobiDB-lite"/>
    </source>
</evidence>
<evidence type="ECO:0000256" key="10">
    <source>
        <dbReference type="ARBA" id="ARBA00023136"/>
    </source>
</evidence>
<feature type="region of interest" description="Disordered" evidence="13">
    <location>
        <begin position="782"/>
        <end position="801"/>
    </location>
</feature>
<feature type="chain" id="PRO_5028294450" evidence="15">
    <location>
        <begin position="26"/>
        <end position="945"/>
    </location>
</feature>
<dbReference type="GO" id="GO:0009653">
    <property type="term" value="P:anatomical structure morphogenesis"/>
    <property type="evidence" value="ECO:0007669"/>
    <property type="project" value="UniProtKB-ARBA"/>
</dbReference>
<evidence type="ECO:0000256" key="5">
    <source>
        <dbReference type="ARBA" id="ARBA00022729"/>
    </source>
</evidence>
<dbReference type="FunFam" id="2.60.40.60:FF:000001">
    <property type="entry name" value="Protocadherin alpha 2"/>
    <property type="match status" value="1"/>
</dbReference>
<proteinExistence type="predicted"/>
<comment type="subcellular location">
    <subcellularLocation>
        <location evidence="2">Cell membrane</location>
        <topology evidence="2">Single-pass type I membrane protein</topology>
    </subcellularLocation>
</comment>
<protein>
    <submittedName>
        <fullName evidence="18">Protocadherin alpha-3-like isoform X9</fullName>
    </submittedName>
</protein>
<feature type="domain" description="Cadherin" evidence="16">
    <location>
        <begin position="576"/>
        <end position="674"/>
    </location>
</feature>
<feature type="signal peptide" evidence="15">
    <location>
        <begin position="1"/>
        <end position="25"/>
    </location>
</feature>
<dbReference type="InterPro" id="IPR050174">
    <property type="entry name" value="Protocadherin/Cadherin-CA"/>
</dbReference>
<dbReference type="GO" id="GO:0005509">
    <property type="term" value="F:calcium ion binding"/>
    <property type="evidence" value="ECO:0007669"/>
    <property type="project" value="UniProtKB-UniRule"/>
</dbReference>
<evidence type="ECO:0000259" key="16">
    <source>
        <dbReference type="PROSITE" id="PS50268"/>
    </source>
</evidence>
<comment type="function">
    <text evidence="1">Potential calcium-dependent cell-adhesion protein. May be involved in the establishment and maintenance of specific neuronal connections in the brain.</text>
</comment>
<dbReference type="Proteomes" id="UP000515145">
    <property type="component" value="Chromosome 10"/>
</dbReference>
<feature type="compositionally biased region" description="Basic residues" evidence="13">
    <location>
        <begin position="924"/>
        <end position="933"/>
    </location>
</feature>
<evidence type="ECO:0000256" key="6">
    <source>
        <dbReference type="ARBA" id="ARBA00022737"/>
    </source>
</evidence>
<dbReference type="InterPro" id="IPR020894">
    <property type="entry name" value="Cadherin_CS"/>
</dbReference>
<dbReference type="GeneID" id="114442519"/>
<keyword evidence="10 14" id="KW-0472">Membrane</keyword>
<dbReference type="SUPFAM" id="SSF49313">
    <property type="entry name" value="Cadherin-like"/>
    <property type="match status" value="6"/>
</dbReference>
<dbReference type="CDD" id="cd11304">
    <property type="entry name" value="Cadherin_repeat"/>
    <property type="match status" value="6"/>
</dbReference>
<reference evidence="18" key="1">
    <citation type="submission" date="2025-08" db="UniProtKB">
        <authorList>
            <consortium name="RefSeq"/>
        </authorList>
    </citation>
    <scope>IDENTIFICATION</scope>
</reference>
<evidence type="ECO:0000256" key="8">
    <source>
        <dbReference type="ARBA" id="ARBA00022889"/>
    </source>
</evidence>
<keyword evidence="4 14" id="KW-0812">Transmembrane</keyword>
<dbReference type="GO" id="GO:0005886">
    <property type="term" value="C:plasma membrane"/>
    <property type="evidence" value="ECO:0007669"/>
    <property type="project" value="UniProtKB-SubCell"/>
</dbReference>
<keyword evidence="17" id="KW-1185">Reference proteome</keyword>